<dbReference type="InterPro" id="IPR022634">
    <property type="entry name" value="DNA_polIII_beta_N"/>
</dbReference>
<feature type="domain" description="DNA polymerase III beta sliding clamp N-terminal" evidence="11">
    <location>
        <begin position="4"/>
        <end position="120"/>
    </location>
</feature>
<dbReference type="SMART" id="SM00480">
    <property type="entry name" value="POL3Bc"/>
    <property type="match status" value="1"/>
</dbReference>
<organism evidence="14 15">
    <name type="scientific">Candidatus Kinetoplastidibacterium crithidiae TCC036E</name>
    <dbReference type="NCBI Taxonomy" id="1208918"/>
    <lineage>
        <taxon>Bacteria</taxon>
        <taxon>Pseudomonadati</taxon>
        <taxon>Pseudomonadota</taxon>
        <taxon>Betaproteobacteria</taxon>
        <taxon>Candidatus Kinetoplastidibacterium</taxon>
    </lineage>
</organism>
<dbReference type="Pfam" id="PF02767">
    <property type="entry name" value="DNA_pol3_beta_2"/>
    <property type="match status" value="1"/>
</dbReference>
<dbReference type="NCBIfam" id="TIGR00663">
    <property type="entry name" value="dnan"/>
    <property type="match status" value="1"/>
</dbReference>
<dbReference type="SUPFAM" id="SSF55979">
    <property type="entry name" value="DNA clamp"/>
    <property type="match status" value="3"/>
</dbReference>
<dbReference type="GO" id="GO:0005737">
    <property type="term" value="C:cytoplasm"/>
    <property type="evidence" value="ECO:0007669"/>
    <property type="project" value="UniProtKB-SubCell"/>
</dbReference>
<evidence type="ECO:0000259" key="12">
    <source>
        <dbReference type="Pfam" id="PF02767"/>
    </source>
</evidence>
<evidence type="ECO:0000256" key="3">
    <source>
        <dbReference type="ARBA" id="ARBA00021035"/>
    </source>
</evidence>
<dbReference type="PATRIC" id="fig|1208918.3.peg.2"/>
<evidence type="ECO:0000256" key="9">
    <source>
        <dbReference type="ARBA" id="ARBA00023125"/>
    </source>
</evidence>
<feature type="domain" description="DNA polymerase III beta sliding clamp C-terminal" evidence="13">
    <location>
        <begin position="248"/>
        <end position="368"/>
    </location>
</feature>
<gene>
    <name evidence="14" type="ORF">CDEE_0211</name>
</gene>
<dbReference type="GO" id="GO:0009360">
    <property type="term" value="C:DNA polymerase III complex"/>
    <property type="evidence" value="ECO:0007669"/>
    <property type="project" value="InterPro"/>
</dbReference>
<keyword evidence="4 10" id="KW-0963">Cytoplasm</keyword>
<dbReference type="GO" id="GO:0008408">
    <property type="term" value="F:3'-5' exonuclease activity"/>
    <property type="evidence" value="ECO:0007669"/>
    <property type="project" value="InterPro"/>
</dbReference>
<keyword evidence="5 10" id="KW-0808">Transferase</keyword>
<comment type="subcellular location">
    <subcellularLocation>
        <location evidence="1 10">Cytoplasm</location>
    </subcellularLocation>
</comment>
<dbReference type="PIRSF" id="PIRSF000804">
    <property type="entry name" value="DNA_pol_III_b"/>
    <property type="match status" value="1"/>
</dbReference>
<dbReference type="Gene3D" id="3.70.10.10">
    <property type="match status" value="1"/>
</dbReference>
<evidence type="ECO:0000256" key="6">
    <source>
        <dbReference type="ARBA" id="ARBA00022695"/>
    </source>
</evidence>
<dbReference type="InterPro" id="IPR046938">
    <property type="entry name" value="DNA_clamp_sf"/>
</dbReference>
<keyword evidence="9" id="KW-0238">DNA-binding</keyword>
<dbReference type="GO" id="GO:0003677">
    <property type="term" value="F:DNA binding"/>
    <property type="evidence" value="ECO:0007669"/>
    <property type="project" value="UniProtKB-UniRule"/>
</dbReference>
<dbReference type="Pfam" id="PF02768">
    <property type="entry name" value="DNA_pol3_beta_3"/>
    <property type="match status" value="1"/>
</dbReference>
<proteinExistence type="inferred from homology"/>
<evidence type="ECO:0000256" key="2">
    <source>
        <dbReference type="ARBA" id="ARBA00010752"/>
    </source>
</evidence>
<evidence type="ECO:0000256" key="4">
    <source>
        <dbReference type="ARBA" id="ARBA00022490"/>
    </source>
</evidence>
<dbReference type="Pfam" id="PF00712">
    <property type="entry name" value="DNA_pol3_beta"/>
    <property type="match status" value="1"/>
</dbReference>
<dbReference type="GO" id="GO:0006271">
    <property type="term" value="P:DNA strand elongation involved in DNA replication"/>
    <property type="evidence" value="ECO:0007669"/>
    <property type="project" value="TreeGrafter"/>
</dbReference>
<dbReference type="PANTHER" id="PTHR30478">
    <property type="entry name" value="DNA POLYMERASE III SUBUNIT BETA"/>
    <property type="match status" value="1"/>
</dbReference>
<dbReference type="InterPro" id="IPR022637">
    <property type="entry name" value="DNA_polIII_beta_cen"/>
</dbReference>
<name>M1LT89_9PROT</name>
<evidence type="ECO:0000259" key="13">
    <source>
        <dbReference type="Pfam" id="PF02768"/>
    </source>
</evidence>
<dbReference type="Gene3D" id="3.10.150.10">
    <property type="entry name" value="DNA Polymerase III, subunit A, domain 2"/>
    <property type="match status" value="1"/>
</dbReference>
<evidence type="ECO:0000259" key="11">
    <source>
        <dbReference type="Pfam" id="PF00712"/>
    </source>
</evidence>
<dbReference type="eggNOG" id="COG0592">
    <property type="taxonomic scope" value="Bacteria"/>
</dbReference>
<evidence type="ECO:0000256" key="7">
    <source>
        <dbReference type="ARBA" id="ARBA00022705"/>
    </source>
</evidence>
<comment type="subunit">
    <text evidence="10">Forms a ring-shaped head-to-tail homodimer around DNA.</text>
</comment>
<evidence type="ECO:0000313" key="15">
    <source>
        <dbReference type="Proteomes" id="UP000011686"/>
    </source>
</evidence>
<comment type="function">
    <text evidence="10">Confers DNA tethering and processivity to DNA polymerases and other proteins. Acts as a clamp, forming a ring around DNA (a reaction catalyzed by the clamp-loading complex) which diffuses in an ATP-independent manner freely and bidirectionally along dsDNA. Initially characterized for its ability to contact the catalytic subunit of DNA polymerase III (Pol III), a complex, multichain enzyme responsible for most of the replicative synthesis in bacteria; Pol III exhibits 3'-5' exonuclease proofreading activity. The beta chain is required for initiation of replication as well as for processivity of DNA replication.</text>
</comment>
<dbReference type="PANTHER" id="PTHR30478:SF0">
    <property type="entry name" value="BETA SLIDING CLAMP"/>
    <property type="match status" value="1"/>
</dbReference>
<dbReference type="HOGENOM" id="CLU_038149_4_2_4"/>
<keyword evidence="7 10" id="KW-0235">DNA replication</keyword>
<dbReference type="InterPro" id="IPR022635">
    <property type="entry name" value="DNA_polIII_beta_C"/>
</dbReference>
<comment type="similarity">
    <text evidence="2 10">Belongs to the beta sliding clamp family.</text>
</comment>
<dbReference type="STRING" id="1208918.CDEE_0211"/>
<keyword evidence="15" id="KW-1185">Reference proteome</keyword>
<dbReference type="AlphaFoldDB" id="M1LT89"/>
<feature type="domain" description="DNA polymerase III beta sliding clamp central" evidence="12">
    <location>
        <begin position="133"/>
        <end position="245"/>
    </location>
</feature>
<dbReference type="InterPro" id="IPR001001">
    <property type="entry name" value="DNA_polIII_beta"/>
</dbReference>
<reference evidence="14 15" key="1">
    <citation type="journal article" date="2013" name="Genome Biol. Evol.">
        <title>Genome evolution and phylogenomic analysis of candidatus kinetoplastibacterium, the betaproteobacterial endosymbionts of strigomonas and angomonas.</title>
        <authorList>
            <person name="Alves J.M."/>
            <person name="Serrano M.G."/>
            <person name="Maia da Silva F."/>
            <person name="Voegtly L.J."/>
            <person name="Matveyev A.V."/>
            <person name="Teixeira M.M."/>
            <person name="Camargo E.P."/>
            <person name="Buck G.A."/>
        </authorList>
    </citation>
    <scope>NUCLEOTIDE SEQUENCE [LARGE SCALE GENOMIC DNA]</scope>
    <source>
        <strain evidence="14 15">TCC036E</strain>
    </source>
</reference>
<evidence type="ECO:0000256" key="8">
    <source>
        <dbReference type="ARBA" id="ARBA00022932"/>
    </source>
</evidence>
<dbReference type="Proteomes" id="UP000011686">
    <property type="component" value="Chromosome"/>
</dbReference>
<dbReference type="KEGG" id="kct:CDEE_0211"/>
<dbReference type="GO" id="GO:0003887">
    <property type="term" value="F:DNA-directed DNA polymerase activity"/>
    <property type="evidence" value="ECO:0007669"/>
    <property type="project" value="UniProtKB-UniRule"/>
</dbReference>
<dbReference type="CDD" id="cd00140">
    <property type="entry name" value="beta_clamp"/>
    <property type="match status" value="1"/>
</dbReference>
<keyword evidence="8 10" id="KW-0239">DNA-directed DNA polymerase</keyword>
<evidence type="ECO:0000256" key="5">
    <source>
        <dbReference type="ARBA" id="ARBA00022679"/>
    </source>
</evidence>
<protein>
    <recommendedName>
        <fullName evidence="3 10">Beta sliding clamp</fullName>
    </recommendedName>
</protein>
<dbReference type="EMBL" id="CP003804">
    <property type="protein sequence ID" value="AGF47306.1"/>
    <property type="molecule type" value="Genomic_DNA"/>
</dbReference>
<dbReference type="RefSeq" id="WP_015238848.1">
    <property type="nucleotide sequence ID" value="NC_020283.1"/>
</dbReference>
<sequence>MKFLQTNRENLIKTLSNIVGVVERRNTMPILSNVLIKKSSNKLSFITTDIDVQMTTYADFGVPSDDISTTVGARKLLEILKALPEMSQVIIEIFPGKINVLSEKSRFTLQSLDANDFPVMYSDDSWDVFVKMSQIELKSLFNMVYFSMAQQDIRYYLNGMLLVFDNGKISAVATDGHRLSYNSVLTNSFKGYKEVIIPRKTVLEIQRLLQENDDEISVAVSGMQIKFCFRDIEFISKLVEGKFPDFVKVIPQDYTRHFTIDRDLFHGSLQRAAILTNDKFKGIRFQFALNSFKISSSNSEHEEAHEELDIDYKHEPFDVGFNVSYLLDVISNIKSDSLILSVNPDSNSSILITLPGNDSFKYVVMPMRI</sequence>
<keyword evidence="6 10" id="KW-0548">Nucleotidyltransferase</keyword>
<evidence type="ECO:0000256" key="10">
    <source>
        <dbReference type="PIRNR" id="PIRNR000804"/>
    </source>
</evidence>
<evidence type="ECO:0000313" key="14">
    <source>
        <dbReference type="EMBL" id="AGF47306.1"/>
    </source>
</evidence>
<accession>M1LT89</accession>
<evidence type="ECO:0000256" key="1">
    <source>
        <dbReference type="ARBA" id="ARBA00004496"/>
    </source>
</evidence>